<evidence type="ECO:0000313" key="2">
    <source>
        <dbReference type="Proteomes" id="UP001597229"/>
    </source>
</evidence>
<accession>A0ABW3W7Y3</accession>
<reference evidence="2" key="1">
    <citation type="journal article" date="2019" name="Int. J. Syst. Evol. Microbiol.">
        <title>The Global Catalogue of Microorganisms (GCM) 10K type strain sequencing project: providing services to taxonomists for standard genome sequencing and annotation.</title>
        <authorList>
            <consortium name="The Broad Institute Genomics Platform"/>
            <consortium name="The Broad Institute Genome Sequencing Center for Infectious Disease"/>
            <person name="Wu L."/>
            <person name="Ma J."/>
        </authorList>
    </citation>
    <scope>NUCLEOTIDE SEQUENCE [LARGE SCALE GENOMIC DNA]</scope>
    <source>
        <strain evidence="2">CCUG 52478</strain>
    </source>
</reference>
<protein>
    <recommendedName>
        <fullName evidence="3">HutD family protein</fullName>
    </recommendedName>
</protein>
<gene>
    <name evidence="1" type="ORF">ACFQ3F_21555</name>
</gene>
<evidence type="ECO:0000313" key="1">
    <source>
        <dbReference type="EMBL" id="MFD1250393.1"/>
    </source>
</evidence>
<sequence>MRLLLRANAHRAVDGGVEVAASPDTPTRPDPWAWQIRLHHTSPASPASDGGASVALGAGGRWHSLRVDTDPALVRPELQVLRLEGTTEVRRDEADLVALVVTDGSALVEDRHALATGDAMVFTGDDPLAVRTTAPGGEVVLVRLRPVSDVEVGWVP</sequence>
<evidence type="ECO:0008006" key="3">
    <source>
        <dbReference type="Google" id="ProtNLM"/>
    </source>
</evidence>
<dbReference type="EMBL" id="JBHTLX010000023">
    <property type="protein sequence ID" value="MFD1250393.1"/>
    <property type="molecule type" value="Genomic_DNA"/>
</dbReference>
<dbReference type="Proteomes" id="UP001597229">
    <property type="component" value="Unassembled WGS sequence"/>
</dbReference>
<proteinExistence type="predicted"/>
<dbReference type="RefSeq" id="WP_367919665.1">
    <property type="nucleotide sequence ID" value="NZ_BAABAC010000023.1"/>
</dbReference>
<keyword evidence="2" id="KW-1185">Reference proteome</keyword>
<comment type="caution">
    <text evidence="1">The sequence shown here is derived from an EMBL/GenBank/DDBJ whole genome shotgun (WGS) entry which is preliminary data.</text>
</comment>
<organism evidence="1 2">
    <name type="scientific">Nocardioides ginsengisoli</name>
    <dbReference type="NCBI Taxonomy" id="363868"/>
    <lineage>
        <taxon>Bacteria</taxon>
        <taxon>Bacillati</taxon>
        <taxon>Actinomycetota</taxon>
        <taxon>Actinomycetes</taxon>
        <taxon>Propionibacteriales</taxon>
        <taxon>Nocardioidaceae</taxon>
        <taxon>Nocardioides</taxon>
    </lineage>
</organism>
<name>A0ABW3W7Y3_9ACTN</name>